<organism evidence="1 2">
    <name type="scientific">Halodesulfovibrio marinisediminis DSM 17456</name>
    <dbReference type="NCBI Taxonomy" id="1121457"/>
    <lineage>
        <taxon>Bacteria</taxon>
        <taxon>Pseudomonadati</taxon>
        <taxon>Thermodesulfobacteriota</taxon>
        <taxon>Desulfovibrionia</taxon>
        <taxon>Desulfovibrionales</taxon>
        <taxon>Desulfovibrionaceae</taxon>
        <taxon>Halodesulfovibrio</taxon>
    </lineage>
</organism>
<name>A0A1N6DVS6_9BACT</name>
<dbReference type="CDD" id="cd11613">
    <property type="entry name" value="SAF_AH_GD"/>
    <property type="match status" value="1"/>
</dbReference>
<reference evidence="2" key="1">
    <citation type="submission" date="2016-11" db="EMBL/GenBank/DDBJ databases">
        <authorList>
            <person name="Varghese N."/>
            <person name="Submissions S."/>
        </authorList>
    </citation>
    <scope>NUCLEOTIDE SEQUENCE [LARGE SCALE GENOMIC DNA]</scope>
    <source>
        <strain evidence="2">DSM 17456</strain>
    </source>
</reference>
<dbReference type="OrthoDB" id="9804574at2"/>
<dbReference type="Proteomes" id="UP000184694">
    <property type="component" value="Unassembled WGS sequence"/>
</dbReference>
<dbReference type="Gene3D" id="2.30.130.110">
    <property type="match status" value="1"/>
</dbReference>
<dbReference type="InterPro" id="IPR044144">
    <property type="entry name" value="SAF_UxaA/GarD"/>
</dbReference>
<dbReference type="AlphaFoldDB" id="A0A1N6DVS6"/>
<evidence type="ECO:0000313" key="2">
    <source>
        <dbReference type="Proteomes" id="UP000184694"/>
    </source>
</evidence>
<keyword evidence="2" id="KW-1185">Reference proteome</keyword>
<dbReference type="EMBL" id="FSRG01000003">
    <property type="protein sequence ID" value="SIN74850.1"/>
    <property type="molecule type" value="Genomic_DNA"/>
</dbReference>
<proteinExistence type="predicted"/>
<protein>
    <submittedName>
        <fullName evidence="1">Altronate dehydratase small subunit</fullName>
    </submittedName>
</protein>
<accession>A0A1N6DVS6</accession>
<evidence type="ECO:0000313" key="1">
    <source>
        <dbReference type="EMBL" id="SIN74850.1"/>
    </source>
</evidence>
<dbReference type="STRING" id="1121457.SAMN02745161_0518"/>
<dbReference type="RefSeq" id="WP_074215385.1">
    <property type="nucleotide sequence ID" value="NZ_FSRG01000003.1"/>
</dbReference>
<gene>
    <name evidence="1" type="ORF">SAMN02745161_0518</name>
</gene>
<sequence>MAKAIVMTSKDNVATALENINKGIDVELIDKKGNTLPSISVCESIPAGNKFALHDLKEGEPLVKYGVECGTITTNILQGHFVHVHNVKSDRIDIPAPIITEILDQMHYREGE</sequence>